<evidence type="ECO:0000313" key="3">
    <source>
        <dbReference type="Proteomes" id="UP000276834"/>
    </source>
</evidence>
<evidence type="ECO:0000313" key="2">
    <source>
        <dbReference type="EMBL" id="RLV98184.1"/>
    </source>
</evidence>
<dbReference type="Proteomes" id="UP000276834">
    <property type="component" value="Unassembled WGS sequence"/>
</dbReference>
<gene>
    <name evidence="2" type="ORF">DV515_00010996</name>
</gene>
<comment type="caution">
    <text evidence="2">The sequence shown here is derived from an EMBL/GenBank/DDBJ whole genome shotgun (WGS) entry which is preliminary data.</text>
</comment>
<proteinExistence type="predicted"/>
<accession>A0A3L8S7N2</accession>
<reference evidence="2 3" key="1">
    <citation type="journal article" date="2018" name="Proc. R. Soc. B">
        <title>A non-coding region near Follistatin controls head colour polymorphism in the Gouldian finch.</title>
        <authorList>
            <person name="Toomey M.B."/>
            <person name="Marques C.I."/>
            <person name="Andrade P."/>
            <person name="Araujo P.M."/>
            <person name="Sabatino S."/>
            <person name="Gazda M.A."/>
            <person name="Afonso S."/>
            <person name="Lopes R.J."/>
            <person name="Corbo J.C."/>
            <person name="Carneiro M."/>
        </authorList>
    </citation>
    <scope>NUCLEOTIDE SEQUENCE [LARGE SCALE GENOMIC DNA]</scope>
    <source>
        <strain evidence="2">Red01</strain>
        <tissue evidence="2">Muscle</tissue>
    </source>
</reference>
<sequence>MWGQAGGTLRGHGNEWHPQIVPPSLSSISPNLLSVSGISSSNLVSAVLANLQTVKCSEVPGAPPGDARVPSAGVGSPAQREARQRTGTRLAKDCLPAAARNSLCPSESNDAPQRRAGSHVLTFLHLQEGLSYFFLCASADSSRCCAKTRETEPDLPTAAINDMRTILDKKLMITSQNRIEVDLAYLLNISLDQTGVSSNRSASTTANEEDSGDSDANSPFSCYVLQLLAASHSSKIVFRLHNKLTTKKCTLHHTYEYIAGFHETGDFESESSRPHVLQALCIPEYFTTPRKRVHAGKNLAKANKSTNKSDYSNLIQNEHHKKLYIPAYHPSLSSSLLLSNTK</sequence>
<dbReference type="AlphaFoldDB" id="A0A3L8S7N2"/>
<evidence type="ECO:0000256" key="1">
    <source>
        <dbReference type="SAM" id="MobiDB-lite"/>
    </source>
</evidence>
<dbReference type="EMBL" id="QUSF01000044">
    <property type="protein sequence ID" value="RLV98184.1"/>
    <property type="molecule type" value="Genomic_DNA"/>
</dbReference>
<feature type="compositionally biased region" description="Polar residues" evidence="1">
    <location>
        <begin position="196"/>
        <end position="206"/>
    </location>
</feature>
<organism evidence="2 3">
    <name type="scientific">Chloebia gouldiae</name>
    <name type="common">Gouldian finch</name>
    <name type="synonym">Erythrura gouldiae</name>
    <dbReference type="NCBI Taxonomy" id="44316"/>
    <lineage>
        <taxon>Eukaryota</taxon>
        <taxon>Metazoa</taxon>
        <taxon>Chordata</taxon>
        <taxon>Craniata</taxon>
        <taxon>Vertebrata</taxon>
        <taxon>Euteleostomi</taxon>
        <taxon>Archelosauria</taxon>
        <taxon>Archosauria</taxon>
        <taxon>Dinosauria</taxon>
        <taxon>Saurischia</taxon>
        <taxon>Theropoda</taxon>
        <taxon>Coelurosauria</taxon>
        <taxon>Aves</taxon>
        <taxon>Neognathae</taxon>
        <taxon>Neoaves</taxon>
        <taxon>Telluraves</taxon>
        <taxon>Australaves</taxon>
        <taxon>Passeriformes</taxon>
        <taxon>Passeroidea</taxon>
        <taxon>Passeridae</taxon>
        <taxon>Chloebia</taxon>
    </lineage>
</organism>
<keyword evidence="3" id="KW-1185">Reference proteome</keyword>
<name>A0A3L8S7N2_CHLGU</name>
<protein>
    <submittedName>
        <fullName evidence="2">Uncharacterized protein</fullName>
    </submittedName>
</protein>
<feature type="region of interest" description="Disordered" evidence="1">
    <location>
        <begin position="196"/>
        <end position="216"/>
    </location>
</feature>
<feature type="region of interest" description="Disordered" evidence="1">
    <location>
        <begin position="59"/>
        <end position="88"/>
    </location>
</feature>